<organism evidence="6 7">
    <name type="scientific">Lentilactobacillus buchneri DSM 20057</name>
    <dbReference type="NCBI Taxonomy" id="1423728"/>
    <lineage>
        <taxon>Bacteria</taxon>
        <taxon>Bacillati</taxon>
        <taxon>Bacillota</taxon>
        <taxon>Bacilli</taxon>
        <taxon>Lactobacillales</taxon>
        <taxon>Lactobacillaceae</taxon>
        <taxon>Lentilactobacillus</taxon>
    </lineage>
</organism>
<dbReference type="PANTHER" id="PTHR40088">
    <property type="entry name" value="PECTATE LYASE (EUROFUNG)"/>
    <property type="match status" value="1"/>
</dbReference>
<dbReference type="SUPFAM" id="SSF51126">
    <property type="entry name" value="Pectin lyase-like"/>
    <property type="match status" value="1"/>
</dbReference>
<dbReference type="GO" id="GO:0016837">
    <property type="term" value="F:carbon-oxygen lyase activity, acting on polysaccharides"/>
    <property type="evidence" value="ECO:0007669"/>
    <property type="project" value="TreeGrafter"/>
</dbReference>
<dbReference type="EMBL" id="PUFP01000031">
    <property type="protein sequence ID" value="TDG78983.1"/>
    <property type="molecule type" value="Genomic_DNA"/>
</dbReference>
<evidence type="ECO:0000256" key="1">
    <source>
        <dbReference type="ARBA" id="ARBA00004613"/>
    </source>
</evidence>
<evidence type="ECO:0000256" key="2">
    <source>
        <dbReference type="ARBA" id="ARBA00022525"/>
    </source>
</evidence>
<sequence>MTIFHVAKNGSDQNDGQKSSPLLTINHAAQLAGPGDSVIVHEGTYRERVNPARGGRLGEMVAYQAATGDHVTIKGSEVVDHIDKMENGIWRMVIDNHVFGNFNPFAFSLKGDWLEQSNGRHAGAVYVNGKALFEAADYNELVMGTGPTKTREYITQKLVHRTTTREEEDKWYAKVNDNQTIIYLISMGLTLTTN</sequence>
<comment type="caution">
    <text evidence="6">The sequence shown here is derived from an EMBL/GenBank/DDBJ whole genome shotgun (WGS) entry which is preliminary data.</text>
</comment>
<evidence type="ECO:0000313" key="7">
    <source>
        <dbReference type="Proteomes" id="UP000295181"/>
    </source>
</evidence>
<protein>
    <submittedName>
        <fullName evidence="6">Uncharacterized protein</fullName>
    </submittedName>
</protein>
<dbReference type="InterPro" id="IPR013780">
    <property type="entry name" value="Glyco_hydro_b"/>
</dbReference>
<gene>
    <name evidence="6" type="ORF">C5L32_001183</name>
</gene>
<evidence type="ECO:0000313" key="6">
    <source>
        <dbReference type="EMBL" id="TDG78983.1"/>
    </source>
</evidence>
<dbReference type="Pfam" id="PF07602">
    <property type="entry name" value="DUF1565"/>
    <property type="match status" value="1"/>
</dbReference>
<keyword evidence="3" id="KW-0732">Signal</keyword>
<dbReference type="InterPro" id="IPR052052">
    <property type="entry name" value="Polysaccharide_Lyase_9"/>
</dbReference>
<dbReference type="GO" id="GO:0005576">
    <property type="term" value="C:extracellular region"/>
    <property type="evidence" value="ECO:0007669"/>
    <property type="project" value="UniProtKB-SubCell"/>
</dbReference>
<dbReference type="Pfam" id="PF21258">
    <property type="entry name" value="Glyco_hydro_120_ins"/>
    <property type="match status" value="1"/>
</dbReference>
<dbReference type="InterPro" id="IPR011459">
    <property type="entry name" value="DUF1565"/>
</dbReference>
<dbReference type="GeneID" id="72461423"/>
<evidence type="ECO:0000259" key="4">
    <source>
        <dbReference type="Pfam" id="PF07602"/>
    </source>
</evidence>
<feature type="domain" description="DUF1565" evidence="4">
    <location>
        <begin position="9"/>
        <end position="48"/>
    </location>
</feature>
<dbReference type="AlphaFoldDB" id="A0A4V3A446"/>
<dbReference type="RefSeq" id="WP_049775760.1">
    <property type="nucleotide sequence ID" value="NZ_AZDM01000012.1"/>
</dbReference>
<dbReference type="PANTHER" id="PTHR40088:SF2">
    <property type="entry name" value="SECRETED SUGAR HYDROLASE"/>
    <property type="match status" value="1"/>
</dbReference>
<reference evidence="6 7" key="1">
    <citation type="journal article" date="2019" name="Appl. Microbiol. Biotechnol.">
        <title>Uncovering carbohydrate metabolism through a genotype-phenotype association study of 56 lactic acid bacteria genomes.</title>
        <authorList>
            <person name="Buron-Moles G."/>
            <person name="Chailyan A."/>
            <person name="Dolejs I."/>
            <person name="Forster J."/>
            <person name="Miks M.H."/>
        </authorList>
    </citation>
    <scope>NUCLEOTIDE SEQUENCE [LARGE SCALE GENOMIC DNA]</scope>
    <source>
        <strain evidence="6 7">ATCC 4005</strain>
    </source>
</reference>
<comment type="subcellular location">
    <subcellularLocation>
        <location evidence="1">Secreted</location>
    </subcellularLocation>
</comment>
<evidence type="ECO:0000259" key="5">
    <source>
        <dbReference type="Pfam" id="PF21258"/>
    </source>
</evidence>
<name>A0A4V3A446_LENBU</name>
<accession>A0A4V3A446</accession>
<dbReference type="InterPro" id="IPR049169">
    <property type="entry name" value="Glyco_hydro_120_ins"/>
</dbReference>
<evidence type="ECO:0000256" key="3">
    <source>
        <dbReference type="ARBA" id="ARBA00022729"/>
    </source>
</evidence>
<dbReference type="InterPro" id="IPR011050">
    <property type="entry name" value="Pectin_lyase_fold/virulence"/>
</dbReference>
<dbReference type="Proteomes" id="UP000295181">
    <property type="component" value="Unassembled WGS sequence"/>
</dbReference>
<keyword evidence="2" id="KW-0964">Secreted</keyword>
<feature type="domain" description="Glycoside hydrolase 120 insertion" evidence="5">
    <location>
        <begin position="82"/>
        <end position="184"/>
    </location>
</feature>
<proteinExistence type="predicted"/>
<dbReference type="Gene3D" id="2.60.40.1180">
    <property type="entry name" value="Golgi alpha-mannosidase II"/>
    <property type="match status" value="1"/>
</dbReference>